<dbReference type="Gramene" id="evm.model.06.1726">
    <property type="protein sequence ID" value="cds.evm.model.06.1726"/>
    <property type="gene ID" value="evm.TU.06.1726"/>
</dbReference>
<reference evidence="2" key="1">
    <citation type="submission" date="2018-11" db="EMBL/GenBank/DDBJ databases">
        <authorList>
            <person name="Grassa J C."/>
        </authorList>
    </citation>
    <scope>NUCLEOTIDE SEQUENCE [LARGE SCALE GENOMIC DNA]</scope>
</reference>
<dbReference type="EnsemblPlants" id="evm.model.06.1726">
    <property type="protein sequence ID" value="cds.evm.model.06.1726"/>
    <property type="gene ID" value="evm.TU.06.1726"/>
</dbReference>
<sequence length="88" mass="9571">MVTVIAQHREWQPRDQPRGGNDHLRNSRLRGEGKTPRPLGGGDLWDALNRNKDNRGSNIANPPEPAQGSQADTGINVVQPQAATDLAI</sequence>
<keyword evidence="3" id="KW-1185">Reference proteome</keyword>
<reference evidence="2" key="2">
    <citation type="submission" date="2021-03" db="UniProtKB">
        <authorList>
            <consortium name="EnsemblPlants"/>
        </authorList>
    </citation>
    <scope>IDENTIFICATION</scope>
</reference>
<name>A0A803PVS2_CANSA</name>
<protein>
    <submittedName>
        <fullName evidence="2">Uncharacterized protein</fullName>
    </submittedName>
</protein>
<evidence type="ECO:0000313" key="2">
    <source>
        <dbReference type="EnsemblPlants" id="cds.evm.model.06.1726"/>
    </source>
</evidence>
<proteinExistence type="predicted"/>
<dbReference type="Proteomes" id="UP000596661">
    <property type="component" value="Chromosome 6"/>
</dbReference>
<feature type="compositionally biased region" description="Basic and acidic residues" evidence="1">
    <location>
        <begin position="7"/>
        <end position="35"/>
    </location>
</feature>
<evidence type="ECO:0000313" key="3">
    <source>
        <dbReference type="Proteomes" id="UP000596661"/>
    </source>
</evidence>
<organism evidence="2 3">
    <name type="scientific">Cannabis sativa</name>
    <name type="common">Hemp</name>
    <name type="synonym">Marijuana</name>
    <dbReference type="NCBI Taxonomy" id="3483"/>
    <lineage>
        <taxon>Eukaryota</taxon>
        <taxon>Viridiplantae</taxon>
        <taxon>Streptophyta</taxon>
        <taxon>Embryophyta</taxon>
        <taxon>Tracheophyta</taxon>
        <taxon>Spermatophyta</taxon>
        <taxon>Magnoliopsida</taxon>
        <taxon>eudicotyledons</taxon>
        <taxon>Gunneridae</taxon>
        <taxon>Pentapetalae</taxon>
        <taxon>rosids</taxon>
        <taxon>fabids</taxon>
        <taxon>Rosales</taxon>
        <taxon>Cannabaceae</taxon>
        <taxon>Cannabis</taxon>
    </lineage>
</organism>
<accession>A0A803PVS2</accession>
<dbReference type="EMBL" id="UZAU01000617">
    <property type="status" value="NOT_ANNOTATED_CDS"/>
    <property type="molecule type" value="Genomic_DNA"/>
</dbReference>
<evidence type="ECO:0000256" key="1">
    <source>
        <dbReference type="SAM" id="MobiDB-lite"/>
    </source>
</evidence>
<feature type="region of interest" description="Disordered" evidence="1">
    <location>
        <begin position="1"/>
        <end position="75"/>
    </location>
</feature>
<dbReference type="AlphaFoldDB" id="A0A803PVS2"/>